<dbReference type="Proteomes" id="UP000232323">
    <property type="component" value="Unassembled WGS sequence"/>
</dbReference>
<dbReference type="OrthoDB" id="276276at2759"/>
<protein>
    <recommendedName>
        <fullName evidence="3">Nudix hydrolase domain-containing protein</fullName>
    </recommendedName>
</protein>
<accession>A0A250WTT6</accession>
<feature type="domain" description="Nudix hydrolase" evidence="3">
    <location>
        <begin position="55"/>
        <end position="199"/>
    </location>
</feature>
<organism evidence="4 5">
    <name type="scientific">Chlamydomonas eustigma</name>
    <dbReference type="NCBI Taxonomy" id="1157962"/>
    <lineage>
        <taxon>Eukaryota</taxon>
        <taxon>Viridiplantae</taxon>
        <taxon>Chlorophyta</taxon>
        <taxon>core chlorophytes</taxon>
        <taxon>Chlorophyceae</taxon>
        <taxon>CS clade</taxon>
        <taxon>Chlamydomonadales</taxon>
        <taxon>Chlamydomonadaceae</taxon>
        <taxon>Chlamydomonas</taxon>
    </lineage>
</organism>
<dbReference type="Pfam" id="PF00293">
    <property type="entry name" value="NUDIX"/>
    <property type="match status" value="1"/>
</dbReference>
<dbReference type="InterPro" id="IPR015797">
    <property type="entry name" value="NUDIX_hydrolase-like_dom_sf"/>
</dbReference>
<dbReference type="SUPFAM" id="SSF55811">
    <property type="entry name" value="Nudix"/>
    <property type="match status" value="1"/>
</dbReference>
<comment type="caution">
    <text evidence="4">The sequence shown here is derived from an EMBL/GenBank/DDBJ whole genome shotgun (WGS) entry which is preliminary data.</text>
</comment>
<dbReference type="GO" id="GO:0006753">
    <property type="term" value="P:nucleoside phosphate metabolic process"/>
    <property type="evidence" value="ECO:0007669"/>
    <property type="project" value="TreeGrafter"/>
</dbReference>
<dbReference type="Gene3D" id="3.90.79.10">
    <property type="entry name" value="Nucleoside Triphosphate Pyrophosphohydrolase"/>
    <property type="match status" value="1"/>
</dbReference>
<dbReference type="InterPro" id="IPR022927">
    <property type="entry name" value="RppH"/>
</dbReference>
<evidence type="ECO:0000256" key="2">
    <source>
        <dbReference type="ARBA" id="ARBA00022801"/>
    </source>
</evidence>
<keyword evidence="5" id="KW-1185">Reference proteome</keyword>
<dbReference type="GO" id="GO:0008893">
    <property type="term" value="F:guanosine-3',5'-bis(diphosphate) 3'-diphosphatase activity"/>
    <property type="evidence" value="ECO:0007669"/>
    <property type="project" value="TreeGrafter"/>
</dbReference>
<reference evidence="4 5" key="1">
    <citation type="submission" date="2017-08" db="EMBL/GenBank/DDBJ databases">
        <title>Acidophilic green algal genome provides insights into adaptation to an acidic environment.</title>
        <authorList>
            <person name="Hirooka S."/>
            <person name="Hirose Y."/>
            <person name="Kanesaki Y."/>
            <person name="Higuchi S."/>
            <person name="Fujiwara T."/>
            <person name="Onuma R."/>
            <person name="Era A."/>
            <person name="Ohbayashi R."/>
            <person name="Uzuka A."/>
            <person name="Nozaki H."/>
            <person name="Yoshikawa H."/>
            <person name="Miyagishima S.Y."/>
        </authorList>
    </citation>
    <scope>NUCLEOTIDE SEQUENCE [LARGE SCALE GENOMIC DNA]</scope>
    <source>
        <strain evidence="4 5">NIES-2499</strain>
    </source>
</reference>
<comment type="cofactor">
    <cofactor evidence="1">
        <name>Mn(2+)</name>
        <dbReference type="ChEBI" id="CHEBI:29035"/>
    </cofactor>
</comment>
<dbReference type="PANTHER" id="PTHR11839">
    <property type="entry name" value="UDP/ADP-SUGAR PYROPHOSPHATASE"/>
    <property type="match status" value="1"/>
</dbReference>
<dbReference type="InterPro" id="IPR020476">
    <property type="entry name" value="Nudix_hydrolase"/>
</dbReference>
<evidence type="ECO:0000313" key="5">
    <source>
        <dbReference type="Proteomes" id="UP000232323"/>
    </source>
</evidence>
<dbReference type="AlphaFoldDB" id="A0A250WTT6"/>
<dbReference type="PRINTS" id="PR00502">
    <property type="entry name" value="NUDIXFAMILY"/>
</dbReference>
<dbReference type="InterPro" id="IPR000086">
    <property type="entry name" value="NUDIX_hydrolase_dom"/>
</dbReference>
<dbReference type="CDD" id="cd03671">
    <property type="entry name" value="NUDIX_Ap4A_hydrolase_plant_like"/>
    <property type="match status" value="1"/>
</dbReference>
<evidence type="ECO:0000256" key="1">
    <source>
        <dbReference type="ARBA" id="ARBA00001936"/>
    </source>
</evidence>
<evidence type="ECO:0000313" key="4">
    <source>
        <dbReference type="EMBL" id="GAX74166.1"/>
    </source>
</evidence>
<keyword evidence="2" id="KW-0378">Hydrolase</keyword>
<dbReference type="EMBL" id="BEGY01000006">
    <property type="protein sequence ID" value="GAX74166.1"/>
    <property type="molecule type" value="Genomic_DNA"/>
</dbReference>
<dbReference type="NCBIfam" id="NF001936">
    <property type="entry name" value="PRK00714.1-3"/>
    <property type="match status" value="1"/>
</dbReference>
<gene>
    <name evidence="4" type="ORF">CEUSTIGMA_g1615.t1</name>
</gene>
<dbReference type="NCBIfam" id="NF001938">
    <property type="entry name" value="PRK00714.1-5"/>
    <property type="match status" value="1"/>
</dbReference>
<evidence type="ECO:0000259" key="3">
    <source>
        <dbReference type="PROSITE" id="PS51462"/>
    </source>
</evidence>
<dbReference type="PROSITE" id="PS51462">
    <property type="entry name" value="NUDIX"/>
    <property type="match status" value="1"/>
</dbReference>
<name>A0A250WTT6_9CHLO</name>
<proteinExistence type="inferred from homology"/>
<sequence length="222" mass="25089">MASMLITPSLRSATNALRRSTGASLNFGASNLKRAHISINQTQKCVASTSYSDEEYRPNVGICIVNSQGLVFSAQRCDDVQNTWQMPQGGIDEGEDPAVAALREVEEETSISSARIVGELDQWLTYDFPTLVRQRLHGGWQKYKGQKQKWFLVYFYGDDSEINIVTKEQEFKQWKWMKIEELPESVIPFKKDVYVVVAQQFAPMIKKLKESGDLSVKAALPT</sequence>
<dbReference type="GO" id="GO:0019693">
    <property type="term" value="P:ribose phosphate metabolic process"/>
    <property type="evidence" value="ECO:0007669"/>
    <property type="project" value="TreeGrafter"/>
</dbReference>
<dbReference type="HAMAP" id="MF_00298">
    <property type="entry name" value="Nudix_RppH"/>
    <property type="match status" value="1"/>
</dbReference>
<dbReference type="PANTHER" id="PTHR11839:SF22">
    <property type="entry name" value="NUDIX HYDROLASE 26, CHLOROPLASTIC"/>
    <property type="match status" value="1"/>
</dbReference>
<dbReference type="GO" id="GO:0034432">
    <property type="term" value="F:bis(5'-adenosyl)-pentaphosphatase activity"/>
    <property type="evidence" value="ECO:0007669"/>
    <property type="project" value="TreeGrafter"/>
</dbReference>